<keyword evidence="6" id="KW-0963">Cytoplasm</keyword>
<dbReference type="GO" id="GO:0051301">
    <property type="term" value="P:cell division"/>
    <property type="evidence" value="ECO:0007669"/>
    <property type="project" value="UniProtKB-KW"/>
</dbReference>
<dbReference type="InterPro" id="IPR016166">
    <property type="entry name" value="FAD-bd_PCMH"/>
</dbReference>
<keyword evidence="8" id="KW-0285">Flavoprotein</keyword>
<evidence type="ECO:0000256" key="3">
    <source>
        <dbReference type="ARBA" id="ARBA00004496"/>
    </source>
</evidence>
<keyword evidence="11" id="KW-0133">Cell shape</keyword>
<dbReference type="SUPFAM" id="SSF56194">
    <property type="entry name" value="Uridine diphospho-N-Acetylenolpyruvylglucosamine reductase, MurB, C-terminal domain"/>
    <property type="match status" value="1"/>
</dbReference>
<dbReference type="PROSITE" id="PS51387">
    <property type="entry name" value="FAD_PCMH"/>
    <property type="match status" value="1"/>
</dbReference>
<dbReference type="InterPro" id="IPR011601">
    <property type="entry name" value="MurB_C"/>
</dbReference>
<dbReference type="GO" id="GO:0071949">
    <property type="term" value="F:FAD binding"/>
    <property type="evidence" value="ECO:0007669"/>
    <property type="project" value="InterPro"/>
</dbReference>
<evidence type="ECO:0000256" key="1">
    <source>
        <dbReference type="ARBA" id="ARBA00001974"/>
    </source>
</evidence>
<evidence type="ECO:0000256" key="6">
    <source>
        <dbReference type="ARBA" id="ARBA00022490"/>
    </source>
</evidence>
<keyword evidence="12" id="KW-0573">Peptidoglycan synthesis</keyword>
<dbReference type="Gene3D" id="3.90.78.10">
    <property type="entry name" value="UDP-N-acetylenolpyruvoylglucosamine reductase, C-terminal domain"/>
    <property type="match status" value="1"/>
</dbReference>
<dbReference type="InterPro" id="IPR003170">
    <property type="entry name" value="MurB"/>
</dbReference>
<dbReference type="SUPFAM" id="SSF56176">
    <property type="entry name" value="FAD-binding/transporter-associated domain-like"/>
    <property type="match status" value="1"/>
</dbReference>
<name>A0A3B0T8E9_9ZZZZ</name>
<dbReference type="GO" id="GO:0008360">
    <property type="term" value="P:regulation of cell shape"/>
    <property type="evidence" value="ECO:0007669"/>
    <property type="project" value="UniProtKB-KW"/>
</dbReference>
<comment type="catalytic activity">
    <reaction evidence="16">
        <text>UDP-N-acetyl-alpha-D-muramate + NADP(+) = UDP-N-acetyl-3-O-(1-carboxyvinyl)-alpha-D-glucosamine + NADPH + H(+)</text>
        <dbReference type="Rhea" id="RHEA:12248"/>
        <dbReference type="ChEBI" id="CHEBI:15378"/>
        <dbReference type="ChEBI" id="CHEBI:57783"/>
        <dbReference type="ChEBI" id="CHEBI:58349"/>
        <dbReference type="ChEBI" id="CHEBI:68483"/>
        <dbReference type="ChEBI" id="CHEBI:70757"/>
        <dbReference type="EC" id="1.3.1.98"/>
    </reaction>
</comment>
<dbReference type="HAMAP" id="MF_00037">
    <property type="entry name" value="MurB"/>
    <property type="match status" value="1"/>
</dbReference>
<evidence type="ECO:0000256" key="9">
    <source>
        <dbReference type="ARBA" id="ARBA00022827"/>
    </source>
</evidence>
<feature type="domain" description="FAD-binding PCMH-type" evidence="17">
    <location>
        <begin position="15"/>
        <end position="186"/>
    </location>
</feature>
<keyword evidence="13 18" id="KW-0560">Oxidoreductase</keyword>
<dbReference type="InterPro" id="IPR036635">
    <property type="entry name" value="MurB_C_sf"/>
</dbReference>
<dbReference type="NCBIfam" id="TIGR00179">
    <property type="entry name" value="murB"/>
    <property type="match status" value="1"/>
</dbReference>
<dbReference type="AlphaFoldDB" id="A0A3B0T8E9"/>
<evidence type="ECO:0000313" key="18">
    <source>
        <dbReference type="EMBL" id="VAW12353.1"/>
    </source>
</evidence>
<gene>
    <name evidence="18" type="ORF">MNBD_BACTEROID03-1356</name>
</gene>
<accession>A0A3B0T8E9</accession>
<evidence type="ECO:0000256" key="4">
    <source>
        <dbReference type="ARBA" id="ARBA00004752"/>
    </source>
</evidence>
<dbReference type="Pfam" id="PF02873">
    <property type="entry name" value="MurB_C"/>
    <property type="match status" value="1"/>
</dbReference>
<dbReference type="PANTHER" id="PTHR21071">
    <property type="entry name" value="UDP-N-ACETYLENOLPYRUVOYLGLUCOSAMINE REDUCTASE"/>
    <property type="match status" value="1"/>
</dbReference>
<dbReference type="Gene3D" id="3.30.465.10">
    <property type="match status" value="1"/>
</dbReference>
<dbReference type="PANTHER" id="PTHR21071:SF4">
    <property type="entry name" value="UDP-N-ACETYLENOLPYRUVOYLGLUCOSAMINE REDUCTASE"/>
    <property type="match status" value="1"/>
</dbReference>
<evidence type="ECO:0000256" key="16">
    <source>
        <dbReference type="ARBA" id="ARBA00048914"/>
    </source>
</evidence>
<keyword evidence="7" id="KW-0132">Cell division</keyword>
<sequence length="338" mass="37899">MPVQENISLKTYNTFGIEAKAKFFCEINSLNDLEETLQLDEYPEKFIISGGSNMLITNDIDALVIHINLKGKTILHEDEEQVLIQVMAGENWHQMVLWALDNNYGGLENMSLIPGNTGTAPIQNIGAYGVELKDNFESCEAMEITTQKIKKFTKEDCQFGYRDSFFKNEGKGKYIITSVNFRLSKRNHLLNTSYGAIETELKKWKIENPTIKDVSNAVISIRQSKLPDPAKLGNSGSFFKNPVVSRLEFDTFTNDHPNAPFYKVSKDTYKIPAGWLIEQCGFKGKRYGDAGIHENQALVLVNHGNASGAEILALAHTIIESVNEKFGIKIAPEVNIIK</sequence>
<evidence type="ECO:0000256" key="14">
    <source>
        <dbReference type="ARBA" id="ARBA00023306"/>
    </source>
</evidence>
<evidence type="ECO:0000256" key="5">
    <source>
        <dbReference type="ARBA" id="ARBA00012518"/>
    </source>
</evidence>
<dbReference type="EMBL" id="UOEL01000087">
    <property type="protein sequence ID" value="VAW12353.1"/>
    <property type="molecule type" value="Genomic_DNA"/>
</dbReference>
<keyword evidence="15" id="KW-0961">Cell wall biogenesis/degradation</keyword>
<evidence type="ECO:0000256" key="12">
    <source>
        <dbReference type="ARBA" id="ARBA00022984"/>
    </source>
</evidence>
<keyword evidence="10" id="KW-0521">NADP</keyword>
<comment type="subcellular location">
    <subcellularLocation>
        <location evidence="3">Cytoplasm</location>
    </subcellularLocation>
</comment>
<organism evidence="18">
    <name type="scientific">hydrothermal vent metagenome</name>
    <dbReference type="NCBI Taxonomy" id="652676"/>
    <lineage>
        <taxon>unclassified sequences</taxon>
        <taxon>metagenomes</taxon>
        <taxon>ecological metagenomes</taxon>
    </lineage>
</organism>
<dbReference type="NCBIfam" id="NF000755">
    <property type="entry name" value="PRK00046.1"/>
    <property type="match status" value="1"/>
</dbReference>
<dbReference type="InterPro" id="IPR016169">
    <property type="entry name" value="FAD-bd_PCMH_sub2"/>
</dbReference>
<dbReference type="GO" id="GO:0009252">
    <property type="term" value="P:peptidoglycan biosynthetic process"/>
    <property type="evidence" value="ECO:0007669"/>
    <property type="project" value="UniProtKB-UniPathway"/>
</dbReference>
<dbReference type="UniPathway" id="UPA00219"/>
<evidence type="ECO:0000256" key="2">
    <source>
        <dbReference type="ARBA" id="ARBA00003921"/>
    </source>
</evidence>
<dbReference type="GO" id="GO:0008762">
    <property type="term" value="F:UDP-N-acetylmuramate dehydrogenase activity"/>
    <property type="evidence" value="ECO:0007669"/>
    <property type="project" value="UniProtKB-EC"/>
</dbReference>
<dbReference type="EC" id="1.3.1.98" evidence="5"/>
<evidence type="ECO:0000259" key="17">
    <source>
        <dbReference type="PROSITE" id="PS51387"/>
    </source>
</evidence>
<dbReference type="InterPro" id="IPR016167">
    <property type="entry name" value="FAD-bd_PCMH_sub1"/>
</dbReference>
<dbReference type="GO" id="GO:0071555">
    <property type="term" value="P:cell wall organization"/>
    <property type="evidence" value="ECO:0007669"/>
    <property type="project" value="UniProtKB-KW"/>
</dbReference>
<evidence type="ECO:0000256" key="7">
    <source>
        <dbReference type="ARBA" id="ARBA00022618"/>
    </source>
</evidence>
<evidence type="ECO:0000256" key="11">
    <source>
        <dbReference type="ARBA" id="ARBA00022960"/>
    </source>
</evidence>
<dbReference type="InterPro" id="IPR006094">
    <property type="entry name" value="Oxid_FAD_bind_N"/>
</dbReference>
<evidence type="ECO:0000256" key="10">
    <source>
        <dbReference type="ARBA" id="ARBA00022857"/>
    </source>
</evidence>
<dbReference type="GO" id="GO:0005829">
    <property type="term" value="C:cytosol"/>
    <property type="evidence" value="ECO:0007669"/>
    <property type="project" value="TreeGrafter"/>
</dbReference>
<reference evidence="18" key="1">
    <citation type="submission" date="2018-06" db="EMBL/GenBank/DDBJ databases">
        <authorList>
            <person name="Zhirakovskaya E."/>
        </authorList>
    </citation>
    <scope>NUCLEOTIDE SEQUENCE</scope>
</reference>
<evidence type="ECO:0000256" key="13">
    <source>
        <dbReference type="ARBA" id="ARBA00023002"/>
    </source>
</evidence>
<comment type="pathway">
    <text evidence="4">Cell wall biogenesis; peptidoglycan biosynthesis.</text>
</comment>
<dbReference type="InterPro" id="IPR036318">
    <property type="entry name" value="FAD-bd_PCMH-like_sf"/>
</dbReference>
<evidence type="ECO:0000256" key="15">
    <source>
        <dbReference type="ARBA" id="ARBA00023316"/>
    </source>
</evidence>
<comment type="function">
    <text evidence="2">Cell wall formation.</text>
</comment>
<proteinExistence type="inferred from homology"/>
<evidence type="ECO:0000256" key="8">
    <source>
        <dbReference type="ARBA" id="ARBA00022630"/>
    </source>
</evidence>
<comment type="cofactor">
    <cofactor evidence="1">
        <name>FAD</name>
        <dbReference type="ChEBI" id="CHEBI:57692"/>
    </cofactor>
</comment>
<protein>
    <recommendedName>
        <fullName evidence="5">UDP-N-acetylmuramate dehydrogenase</fullName>
        <ecNumber evidence="5">1.3.1.98</ecNumber>
    </recommendedName>
</protein>
<dbReference type="Gene3D" id="3.30.43.10">
    <property type="entry name" value="Uridine Diphospho-n-acetylenolpyruvylglucosamine Reductase, domain 2"/>
    <property type="match status" value="1"/>
</dbReference>
<dbReference type="Pfam" id="PF01565">
    <property type="entry name" value="FAD_binding_4"/>
    <property type="match status" value="1"/>
</dbReference>
<keyword evidence="14" id="KW-0131">Cell cycle</keyword>
<keyword evidence="9" id="KW-0274">FAD</keyword>